<dbReference type="Gene3D" id="3.40.50.150">
    <property type="entry name" value="Vaccinia Virus protein VP39"/>
    <property type="match status" value="1"/>
</dbReference>
<evidence type="ECO:0000313" key="1">
    <source>
        <dbReference type="EMBL" id="OHA90498.1"/>
    </source>
</evidence>
<name>A0A1G2T0H0_9BACT</name>
<dbReference type="Proteomes" id="UP000177746">
    <property type="component" value="Unassembled WGS sequence"/>
</dbReference>
<evidence type="ECO:0000313" key="2">
    <source>
        <dbReference type="Proteomes" id="UP000177746"/>
    </source>
</evidence>
<dbReference type="AlphaFoldDB" id="A0A1G2T0H0"/>
<protein>
    <recommendedName>
        <fullName evidence="3">Methyltransferase type 11 domain-containing protein</fullName>
    </recommendedName>
</protein>
<dbReference type="InterPro" id="IPR029063">
    <property type="entry name" value="SAM-dependent_MTases_sf"/>
</dbReference>
<sequence length="238" mass="27961">MDVKRVLILGSTPELREMVARETNATIYVADESFSMLTGMLKFAPHVDPLKEKWIKDDWLALPLPAKFFDVILGDVVLHQVTPKREHAFLQHMLFLLQDDGIFITRLFFLHQSFFEKNIDSIVQSIYISNYSATEKRTLLMLQVLWLYADLAARKLNRHRSAEAFDRYVRERKTKDSILENVRKALIADKHSYRSWSPPDEKDLLQMISSVFFVQNRRNAEDYPVARYFPVVLLSPRR</sequence>
<proteinExistence type="predicted"/>
<dbReference type="EMBL" id="MHVI01000032">
    <property type="protein sequence ID" value="OHA90498.1"/>
    <property type="molecule type" value="Genomic_DNA"/>
</dbReference>
<comment type="caution">
    <text evidence="1">The sequence shown here is derived from an EMBL/GenBank/DDBJ whole genome shotgun (WGS) entry which is preliminary data.</text>
</comment>
<dbReference type="SUPFAM" id="SSF53335">
    <property type="entry name" value="S-adenosyl-L-methionine-dependent methyltransferases"/>
    <property type="match status" value="1"/>
</dbReference>
<evidence type="ECO:0008006" key="3">
    <source>
        <dbReference type="Google" id="ProtNLM"/>
    </source>
</evidence>
<organism evidence="1 2">
    <name type="scientific">Candidatus Zambryskibacteria bacterium RIFCSPHIGHO2_01_FULL_46_30</name>
    <dbReference type="NCBI Taxonomy" id="1802739"/>
    <lineage>
        <taxon>Bacteria</taxon>
        <taxon>Candidatus Zambryskiibacteriota</taxon>
    </lineage>
</organism>
<reference evidence="1 2" key="1">
    <citation type="journal article" date="2016" name="Nat. Commun.">
        <title>Thousands of microbial genomes shed light on interconnected biogeochemical processes in an aquifer system.</title>
        <authorList>
            <person name="Anantharaman K."/>
            <person name="Brown C.T."/>
            <person name="Hug L.A."/>
            <person name="Sharon I."/>
            <person name="Castelle C.J."/>
            <person name="Probst A.J."/>
            <person name="Thomas B.C."/>
            <person name="Singh A."/>
            <person name="Wilkins M.J."/>
            <person name="Karaoz U."/>
            <person name="Brodie E.L."/>
            <person name="Williams K.H."/>
            <person name="Hubbard S.S."/>
            <person name="Banfield J.F."/>
        </authorList>
    </citation>
    <scope>NUCLEOTIDE SEQUENCE [LARGE SCALE GENOMIC DNA]</scope>
</reference>
<accession>A0A1G2T0H0</accession>
<gene>
    <name evidence="1" type="ORF">A2665_02735</name>
</gene>